<evidence type="ECO:0000259" key="6">
    <source>
        <dbReference type="PROSITE" id="PS50991"/>
    </source>
</evidence>
<evidence type="ECO:0000256" key="3">
    <source>
        <dbReference type="ARBA" id="ARBA00023211"/>
    </source>
</evidence>
<dbReference type="PROSITE" id="PS50991">
    <property type="entry name" value="PYR_CT"/>
    <property type="match status" value="1"/>
</dbReference>
<keyword evidence="3" id="KW-0464">Manganese</keyword>
<dbReference type="InterPro" id="IPR054691">
    <property type="entry name" value="LeuA/HCS_post-cat"/>
</dbReference>
<dbReference type="Gene3D" id="1.10.238.260">
    <property type="match status" value="1"/>
</dbReference>
<dbReference type="Gene3D" id="3.20.20.70">
    <property type="entry name" value="Aldolase class I"/>
    <property type="match status" value="1"/>
</dbReference>
<dbReference type="SUPFAM" id="SSF110921">
    <property type="entry name" value="2-isopropylmalate synthase LeuA, allosteric (dimerisation) domain"/>
    <property type="match status" value="1"/>
</dbReference>
<name>F9D199_PREDD</name>
<dbReference type="PROSITE" id="PS00815">
    <property type="entry name" value="AIPM_HOMOCIT_SYNTH_1"/>
    <property type="match status" value="1"/>
</dbReference>
<proteinExistence type="inferred from homology"/>
<keyword evidence="7" id="KW-0012">Acyltransferase</keyword>
<organism evidence="7 8">
    <name type="scientific">Prevotella dentalis (strain ATCC 49559 / DSM 3688 / JCM 13448 / NCTC 12043 / ES 2772)</name>
    <name type="common">Mitsuokella dentalis</name>
    <dbReference type="NCBI Taxonomy" id="908937"/>
    <lineage>
        <taxon>Bacteria</taxon>
        <taxon>Pseudomonadati</taxon>
        <taxon>Bacteroidota</taxon>
        <taxon>Bacteroidia</taxon>
        <taxon>Bacteroidales</taxon>
        <taxon>Prevotellaceae</taxon>
        <taxon>Prevotella</taxon>
    </lineage>
</organism>
<dbReference type="Pfam" id="PF22617">
    <property type="entry name" value="HCS_D2"/>
    <property type="match status" value="1"/>
</dbReference>
<dbReference type="STRING" id="908937.Prede_0774"/>
<evidence type="ECO:0000256" key="2">
    <source>
        <dbReference type="ARBA" id="ARBA00022679"/>
    </source>
</evidence>
<dbReference type="Gene3D" id="3.30.160.740">
    <property type="match status" value="1"/>
</dbReference>
<dbReference type="Pfam" id="PF00682">
    <property type="entry name" value="HMGL-like"/>
    <property type="match status" value="1"/>
</dbReference>
<dbReference type="InterPro" id="IPR013785">
    <property type="entry name" value="Aldolase_TIM"/>
</dbReference>
<gene>
    <name evidence="7" type="primary">leuA</name>
    <name evidence="7" type="ORF">HMPREF9136_0627</name>
</gene>
<dbReference type="GO" id="GO:0009098">
    <property type="term" value="P:L-leucine biosynthetic process"/>
    <property type="evidence" value="ECO:0007669"/>
    <property type="project" value="InterPro"/>
</dbReference>
<feature type="domain" description="Pyruvate carboxyltransferase" evidence="6">
    <location>
        <begin position="20"/>
        <end position="281"/>
    </location>
</feature>
<keyword evidence="1" id="KW-0028">Amino-acid biosynthesis</keyword>
<dbReference type="Proteomes" id="UP000007820">
    <property type="component" value="Unassembled WGS sequence"/>
</dbReference>
<evidence type="ECO:0000256" key="4">
    <source>
        <dbReference type="ARBA" id="ARBA00023304"/>
    </source>
</evidence>
<dbReference type="PANTHER" id="PTHR10277:SF57">
    <property type="entry name" value="(R)-CITRAMALATE SYNTHASE CIMA"/>
    <property type="match status" value="1"/>
</dbReference>
<dbReference type="GO" id="GO:0003852">
    <property type="term" value="F:2-isopropylmalate synthase activity"/>
    <property type="evidence" value="ECO:0007669"/>
    <property type="project" value="UniProtKB-EC"/>
</dbReference>
<dbReference type="InterPro" id="IPR000891">
    <property type="entry name" value="PYR_CT"/>
</dbReference>
<dbReference type="PANTHER" id="PTHR10277">
    <property type="entry name" value="HOMOCITRATE SYNTHASE-RELATED"/>
    <property type="match status" value="1"/>
</dbReference>
<keyword evidence="4" id="KW-0100">Branched-chain amino acid biosynthesis</keyword>
<dbReference type="SUPFAM" id="SSF51569">
    <property type="entry name" value="Aldolase"/>
    <property type="match status" value="1"/>
</dbReference>
<dbReference type="SMART" id="SM00917">
    <property type="entry name" value="LeuA_dimer"/>
    <property type="match status" value="1"/>
</dbReference>
<accession>F9D199</accession>
<keyword evidence="2 5" id="KW-0808">Transferase</keyword>
<evidence type="ECO:0000313" key="7">
    <source>
        <dbReference type="EMBL" id="EGQ16400.1"/>
    </source>
</evidence>
<dbReference type="RefSeq" id="WP_005844293.1">
    <property type="nucleotide sequence ID" value="NC_019960.1"/>
</dbReference>
<dbReference type="EMBL" id="AFPW01000007">
    <property type="protein sequence ID" value="EGQ16400.1"/>
    <property type="molecule type" value="Genomic_DNA"/>
</dbReference>
<comment type="similarity">
    <text evidence="5">Belongs to the alpha-IPM synthase/homocitrate synthase family.</text>
</comment>
<dbReference type="eggNOG" id="COG0119">
    <property type="taxonomic scope" value="Bacteria"/>
</dbReference>
<dbReference type="Gene3D" id="3.30.160.340">
    <property type="match status" value="1"/>
</dbReference>
<dbReference type="AlphaFoldDB" id="F9D199"/>
<dbReference type="InterPro" id="IPR002034">
    <property type="entry name" value="AIPM/Hcit_synth_CS"/>
</dbReference>
<dbReference type="EC" id="2.3.3.13" evidence="7"/>
<evidence type="ECO:0000256" key="5">
    <source>
        <dbReference type="RuleBase" id="RU003523"/>
    </source>
</evidence>
<reference evidence="7 8" key="1">
    <citation type="submission" date="2011-04" db="EMBL/GenBank/DDBJ databases">
        <authorList>
            <person name="Muzny D."/>
            <person name="Qin X."/>
            <person name="Deng J."/>
            <person name="Jiang H."/>
            <person name="Liu Y."/>
            <person name="Qu J."/>
            <person name="Song X.-Z."/>
            <person name="Zhang L."/>
            <person name="Thornton R."/>
            <person name="Coyle M."/>
            <person name="Francisco L."/>
            <person name="Jackson L."/>
            <person name="Javaid M."/>
            <person name="Korchina V."/>
            <person name="Kovar C."/>
            <person name="Mata R."/>
            <person name="Mathew T."/>
            <person name="Ngo R."/>
            <person name="Nguyen L."/>
            <person name="Nguyen N."/>
            <person name="Okwuonu G."/>
            <person name="Ongeri F."/>
            <person name="Pham C."/>
            <person name="Simmons D."/>
            <person name="Wilczek-Boney K."/>
            <person name="Hale W."/>
            <person name="Jakkamsetti A."/>
            <person name="Pham P."/>
            <person name="Ruth R."/>
            <person name="San Lucas F."/>
            <person name="Warren J."/>
            <person name="Zhang J."/>
            <person name="Zhao Z."/>
            <person name="Zhou C."/>
            <person name="Zhu D."/>
            <person name="Lee S."/>
            <person name="Bess C."/>
            <person name="Blankenburg K."/>
            <person name="Forbes L."/>
            <person name="Fu Q."/>
            <person name="Gubbala S."/>
            <person name="Hirani K."/>
            <person name="Jayaseelan J.C."/>
            <person name="Lara F."/>
            <person name="Munidasa M."/>
            <person name="Palculict T."/>
            <person name="Patil S."/>
            <person name="Pu L.-L."/>
            <person name="Saada N."/>
            <person name="Tang L."/>
            <person name="Weissenberger G."/>
            <person name="Zhu Y."/>
            <person name="Hemphill L."/>
            <person name="Shang Y."/>
            <person name="Youmans B."/>
            <person name="Ayvaz T."/>
            <person name="Ross M."/>
            <person name="Santibanez J."/>
            <person name="Aqrawi P."/>
            <person name="Gross S."/>
            <person name="Joshi V."/>
            <person name="Fowler G."/>
            <person name="Nazareth L."/>
            <person name="Reid J."/>
            <person name="Worley K."/>
            <person name="Petrosino J."/>
            <person name="Highlander S."/>
            <person name="Gibbs R."/>
        </authorList>
    </citation>
    <scope>NUCLEOTIDE SEQUENCE [LARGE SCALE GENOMIC DNA]</scope>
    <source>
        <strain evidence="7 8">DSM 3688</strain>
    </source>
</reference>
<comment type="caution">
    <text evidence="7">The sequence shown here is derived from an EMBL/GenBank/DDBJ whole genome shotgun (WGS) entry which is preliminary data.</text>
</comment>
<dbReference type="InterPro" id="IPR013709">
    <property type="entry name" value="2-isopropylmalate_synth_dimer"/>
</dbReference>
<sequence length="527" mass="59278">MNGNKHNMNMGQTGRQRATIEIMDCTLRDGEQTNGVSFLPHEKLMIARMLLRDVNVDRIEVASARVSEGEKDAVTRICKFAEREGYLDRIEVLGFVDHDKSVDWIRDCGGRVINLLAKGSLKHCTQQLHKMPQQHIDDILDVLDYAERQGLRVNLYLEDWSSGMKDSPEYVYQIMEAMKGTRIERFLLPDTLGIMNPLQCMDYMQQMLSRYPDKHFDFHAHNDYDLAVSNTLAAVMCGCSGVHVTVNGLGERCGNAPLASVQAILKDQIHVQTNIKESQLNMISRVVEDYSGIAVAPNQPIVGENVFTQVAGVHADGDNKNNLYCNDLKPERFGRKREYALGKNSGKANIERNLEELGMELTAEQTRKVVQRITELGDRKEVVTQDDLPYIVSDVLKHDTQEDRVKLLSYMVSTSYGLKPIASIKVEINGQVYTADATGDGQYDAFVKALRDIYKAKLGRTFPRLANYMVTIPPGGHTDALVQTIITWHEEGGRIIRTHGLDADQTEAAIKATFKMLNIIESEKTVK</sequence>
<evidence type="ECO:0000313" key="8">
    <source>
        <dbReference type="Proteomes" id="UP000007820"/>
    </source>
</evidence>
<dbReference type="Pfam" id="PF08502">
    <property type="entry name" value="LeuA_dimer"/>
    <property type="match status" value="1"/>
</dbReference>
<evidence type="ECO:0000256" key="1">
    <source>
        <dbReference type="ARBA" id="ARBA00022605"/>
    </source>
</evidence>
<protein>
    <submittedName>
        <fullName evidence="7">2-isopropylmalate synthase</fullName>
        <ecNumber evidence="7">2.3.3.13</ecNumber>
    </submittedName>
</protein>
<dbReference type="InterPro" id="IPR036230">
    <property type="entry name" value="LeuA_allosteric_dom_sf"/>
</dbReference>
<dbReference type="InterPro" id="IPR050073">
    <property type="entry name" value="2-IPM_HCS-like"/>
</dbReference>